<dbReference type="InterPro" id="IPR011059">
    <property type="entry name" value="Metal-dep_hydrolase_composite"/>
</dbReference>
<feature type="domain" description="Amidohydrolase-related" evidence="6">
    <location>
        <begin position="53"/>
        <end position="383"/>
    </location>
</feature>
<accession>A0ABV3PRF7</accession>
<dbReference type="PANTHER" id="PTHR11113">
    <property type="entry name" value="N-ACETYLGLUCOSAMINE-6-PHOSPHATE DEACETYLASE"/>
    <property type="match status" value="1"/>
</dbReference>
<dbReference type="GO" id="GO:0008448">
    <property type="term" value="F:N-acetylglucosamine-6-phosphate deacetylase activity"/>
    <property type="evidence" value="ECO:0007669"/>
    <property type="project" value="UniProtKB-EC"/>
</dbReference>
<evidence type="ECO:0000256" key="2">
    <source>
        <dbReference type="ARBA" id="ARBA00022723"/>
    </source>
</evidence>
<evidence type="ECO:0000256" key="3">
    <source>
        <dbReference type="ARBA" id="ARBA00022801"/>
    </source>
</evidence>
<reference evidence="7 8" key="1">
    <citation type="submission" date="2024-07" db="EMBL/GenBank/DDBJ databases">
        <title>Description of Labrys sedimenti sp. nov., isolated from a diclofenac-degrading enrichment culture.</title>
        <authorList>
            <person name="Tancsics A."/>
            <person name="Csepanyi A."/>
        </authorList>
    </citation>
    <scope>NUCLEOTIDE SEQUENCE [LARGE SCALE GENOMIC DNA]</scope>
    <source>
        <strain evidence="7 8">LMG 23578</strain>
    </source>
</reference>
<keyword evidence="4 5" id="KW-0119">Carbohydrate metabolism</keyword>
<organism evidence="7 8">
    <name type="scientific">Labrys neptuniae</name>
    <dbReference type="NCBI Taxonomy" id="376174"/>
    <lineage>
        <taxon>Bacteria</taxon>
        <taxon>Pseudomonadati</taxon>
        <taxon>Pseudomonadota</taxon>
        <taxon>Alphaproteobacteria</taxon>
        <taxon>Hyphomicrobiales</taxon>
        <taxon>Xanthobacteraceae</taxon>
        <taxon>Labrys</taxon>
    </lineage>
</organism>
<sequence>MSMQSALLAPRIFDGEAWHQDAAVIVDGEHIEAIVPRSAVPAGMAVETIETGFIAPGFIDLQVNGGGGVMLNDSRDAETIATICAAHAQFGTTALLATLITDTPAITAEALEAGAEAERRKVPGFLGLHIEGPHLAVSRKGAHDPQLIRPMEETDLARLIAARGQVPVLLTTVATESVTPAQIRRLAEAGLVVSIGHSDAEYGDVVAAAEAGASMATHLFNAMSQIKNREPGLAGTAIALGGLSAGLVADGIHVDPIIIDIALRAKKQPGRIFLVTDAMATIGTDMRQFTLNGRVIKRENGRLTLDDGTLAGADLDMISAVRFMHERIGLELGEALRMASLYPAMAVGMDRHYGRLDRGSRSDMVVLTDDLAIDSVRIGGSVVFRSGTPR</sequence>
<comment type="similarity">
    <text evidence="1 5">Belongs to the metallo-dependent hydrolases superfamily. NagA family.</text>
</comment>
<dbReference type="Pfam" id="PF01979">
    <property type="entry name" value="Amidohydro_1"/>
    <property type="match status" value="1"/>
</dbReference>
<keyword evidence="8" id="KW-1185">Reference proteome</keyword>
<evidence type="ECO:0000256" key="4">
    <source>
        <dbReference type="ARBA" id="ARBA00023277"/>
    </source>
</evidence>
<dbReference type="InterPro" id="IPR032466">
    <property type="entry name" value="Metal_Hydrolase"/>
</dbReference>
<dbReference type="Gene3D" id="2.30.40.10">
    <property type="entry name" value="Urease, subunit C, domain 1"/>
    <property type="match status" value="1"/>
</dbReference>
<dbReference type="SUPFAM" id="SSF51338">
    <property type="entry name" value="Composite domain of metallo-dependent hydrolases"/>
    <property type="match status" value="1"/>
</dbReference>
<evidence type="ECO:0000259" key="6">
    <source>
        <dbReference type="Pfam" id="PF01979"/>
    </source>
</evidence>
<proteinExistence type="inferred from homology"/>
<dbReference type="PIRSF" id="PIRSF038994">
    <property type="entry name" value="NagA"/>
    <property type="match status" value="1"/>
</dbReference>
<keyword evidence="3 5" id="KW-0378">Hydrolase</keyword>
<protein>
    <submittedName>
        <fullName evidence="7">N-acetylglucosamine-6-phosphate deacetylase</fullName>
        <ecNumber evidence="7">3.5.1.25</ecNumber>
    </submittedName>
</protein>
<dbReference type="InterPro" id="IPR006680">
    <property type="entry name" value="Amidohydro-rel"/>
</dbReference>
<dbReference type="EC" id="3.5.1.25" evidence="7"/>
<dbReference type="NCBIfam" id="TIGR00221">
    <property type="entry name" value="nagA"/>
    <property type="match status" value="1"/>
</dbReference>
<dbReference type="Pfam" id="PF22643">
    <property type="entry name" value="NagA_N"/>
    <property type="match status" value="1"/>
</dbReference>
<dbReference type="InterPro" id="IPR003764">
    <property type="entry name" value="GlcNAc_6-P_deAcase"/>
</dbReference>
<evidence type="ECO:0000256" key="5">
    <source>
        <dbReference type="PIRNR" id="PIRNR038994"/>
    </source>
</evidence>
<evidence type="ECO:0000256" key="1">
    <source>
        <dbReference type="ARBA" id="ARBA00010716"/>
    </source>
</evidence>
<evidence type="ECO:0000313" key="8">
    <source>
        <dbReference type="Proteomes" id="UP001555786"/>
    </source>
</evidence>
<dbReference type="RefSeq" id="WP_367625179.1">
    <property type="nucleotide sequence ID" value="NZ_JBFNQD010000007.1"/>
</dbReference>
<dbReference type="EMBL" id="JBFNQD010000007">
    <property type="protein sequence ID" value="MEW9307879.1"/>
    <property type="molecule type" value="Genomic_DNA"/>
</dbReference>
<keyword evidence="2" id="KW-0479">Metal-binding</keyword>
<dbReference type="Proteomes" id="UP001555786">
    <property type="component" value="Unassembled WGS sequence"/>
</dbReference>
<name>A0ABV3PRF7_9HYPH</name>
<evidence type="ECO:0000313" key="7">
    <source>
        <dbReference type="EMBL" id="MEW9307879.1"/>
    </source>
</evidence>
<dbReference type="Gene3D" id="3.20.20.140">
    <property type="entry name" value="Metal-dependent hydrolases"/>
    <property type="match status" value="1"/>
</dbReference>
<dbReference type="SUPFAM" id="SSF51556">
    <property type="entry name" value="Metallo-dependent hydrolases"/>
    <property type="match status" value="1"/>
</dbReference>
<comment type="caution">
    <text evidence="7">The sequence shown here is derived from an EMBL/GenBank/DDBJ whole genome shotgun (WGS) entry which is preliminary data.</text>
</comment>
<dbReference type="PANTHER" id="PTHR11113:SF14">
    <property type="entry name" value="N-ACETYLGLUCOSAMINE-6-PHOSPHATE DEACETYLASE"/>
    <property type="match status" value="1"/>
</dbReference>
<gene>
    <name evidence="7" type="primary">nagA</name>
    <name evidence="7" type="ORF">ABXS05_20165</name>
</gene>